<dbReference type="PANTHER" id="PTHR33164">
    <property type="entry name" value="TRANSCRIPTIONAL REGULATOR, MARR FAMILY"/>
    <property type="match status" value="1"/>
</dbReference>
<protein>
    <submittedName>
        <fullName evidence="5">MarR family transcriptional regulator</fullName>
    </submittedName>
</protein>
<keyword evidence="2" id="KW-0238">DNA-binding</keyword>
<feature type="domain" description="HTH marR-type" evidence="4">
    <location>
        <begin position="20"/>
        <end position="154"/>
    </location>
</feature>
<keyword evidence="3" id="KW-0804">Transcription</keyword>
<organism evidence="5 6">
    <name type="scientific">Streptomyces badius</name>
    <dbReference type="NCBI Taxonomy" id="1941"/>
    <lineage>
        <taxon>Bacteria</taxon>
        <taxon>Bacillati</taxon>
        <taxon>Actinomycetota</taxon>
        <taxon>Actinomycetes</taxon>
        <taxon>Kitasatosporales</taxon>
        <taxon>Streptomycetaceae</taxon>
        <taxon>Streptomyces</taxon>
    </lineage>
</organism>
<evidence type="ECO:0000313" key="5">
    <source>
        <dbReference type="EMBL" id="GGS34240.1"/>
    </source>
</evidence>
<dbReference type="SMART" id="SM00347">
    <property type="entry name" value="HTH_MARR"/>
    <property type="match status" value="1"/>
</dbReference>
<evidence type="ECO:0000256" key="2">
    <source>
        <dbReference type="ARBA" id="ARBA00023125"/>
    </source>
</evidence>
<dbReference type="InterPro" id="IPR000835">
    <property type="entry name" value="HTH_MarR-typ"/>
</dbReference>
<keyword evidence="6" id="KW-1185">Reference proteome</keyword>
<dbReference type="PROSITE" id="PS01117">
    <property type="entry name" value="HTH_MARR_1"/>
    <property type="match status" value="1"/>
</dbReference>
<dbReference type="InterPro" id="IPR036390">
    <property type="entry name" value="WH_DNA-bd_sf"/>
</dbReference>
<evidence type="ECO:0000259" key="4">
    <source>
        <dbReference type="PROSITE" id="PS50995"/>
    </source>
</evidence>
<dbReference type="InterPro" id="IPR036388">
    <property type="entry name" value="WH-like_DNA-bd_sf"/>
</dbReference>
<comment type="caution">
    <text evidence="5">The sequence shown here is derived from an EMBL/GenBank/DDBJ whole genome shotgun (WGS) entry which is preliminary data.</text>
</comment>
<proteinExistence type="predicted"/>
<sequence>MIDNMVDEKKVNQVVESRNGFELPLLLFAGFRSIIDALHRDLAEHGHPETRPAYGFALQAVGPDGAAISEIGRRLGVSKQAAGKTVDKLETLGYVERAPDPADGRRTLIRLTPHGVDLLARSAEGFDRLRADWARTLGEDRLAALERDLRTMAPGGAFRLDAAGWFTG</sequence>
<evidence type="ECO:0000313" key="6">
    <source>
        <dbReference type="Proteomes" id="UP000659767"/>
    </source>
</evidence>
<gene>
    <name evidence="5" type="ORF">GCM10010253_04670</name>
</gene>
<reference evidence="6" key="1">
    <citation type="journal article" date="2019" name="Int. J. Syst. Evol. Microbiol.">
        <title>The Global Catalogue of Microorganisms (GCM) 10K type strain sequencing project: providing services to taxonomists for standard genome sequencing and annotation.</title>
        <authorList>
            <consortium name="The Broad Institute Genomics Platform"/>
            <consortium name="The Broad Institute Genome Sequencing Center for Infectious Disease"/>
            <person name="Wu L."/>
            <person name="Ma J."/>
        </authorList>
    </citation>
    <scope>NUCLEOTIDE SEQUENCE [LARGE SCALE GENOMIC DNA]</scope>
    <source>
        <strain evidence="6">JCM 4350</strain>
    </source>
</reference>
<dbReference type="InterPro" id="IPR023187">
    <property type="entry name" value="Tscrpt_reg_MarR-type_CS"/>
</dbReference>
<dbReference type="Proteomes" id="UP000659767">
    <property type="component" value="Unassembled WGS sequence"/>
</dbReference>
<dbReference type="Pfam" id="PF12802">
    <property type="entry name" value="MarR_2"/>
    <property type="match status" value="1"/>
</dbReference>
<dbReference type="PRINTS" id="PR00598">
    <property type="entry name" value="HTHMARR"/>
</dbReference>
<keyword evidence="1" id="KW-0805">Transcription regulation</keyword>
<evidence type="ECO:0000256" key="1">
    <source>
        <dbReference type="ARBA" id="ARBA00023015"/>
    </source>
</evidence>
<dbReference type="SUPFAM" id="SSF46785">
    <property type="entry name" value="Winged helix' DNA-binding domain"/>
    <property type="match status" value="1"/>
</dbReference>
<evidence type="ECO:0000256" key="3">
    <source>
        <dbReference type="ARBA" id="ARBA00023163"/>
    </source>
</evidence>
<dbReference type="PROSITE" id="PS50995">
    <property type="entry name" value="HTH_MARR_2"/>
    <property type="match status" value="1"/>
</dbReference>
<dbReference type="PANTHER" id="PTHR33164:SF57">
    <property type="entry name" value="MARR-FAMILY TRANSCRIPTIONAL REGULATOR"/>
    <property type="match status" value="1"/>
</dbReference>
<dbReference type="Gene3D" id="1.10.10.10">
    <property type="entry name" value="Winged helix-like DNA-binding domain superfamily/Winged helix DNA-binding domain"/>
    <property type="match status" value="1"/>
</dbReference>
<name>A0ABQ2SQ18_STRBA</name>
<accession>A0ABQ2SQ18</accession>
<dbReference type="InterPro" id="IPR039422">
    <property type="entry name" value="MarR/SlyA-like"/>
</dbReference>
<dbReference type="EMBL" id="BMSZ01000001">
    <property type="protein sequence ID" value="GGS34240.1"/>
    <property type="molecule type" value="Genomic_DNA"/>
</dbReference>